<proteinExistence type="predicted"/>
<gene>
    <name evidence="1" type="ORF">COCVIDRAFT_12528</name>
</gene>
<dbReference type="GeneID" id="26251174"/>
<organism evidence="1 2">
    <name type="scientific">Bipolaris victoriae (strain FI3)</name>
    <name type="common">Victoria blight of oats agent</name>
    <name type="synonym">Cochliobolus victoriae</name>
    <dbReference type="NCBI Taxonomy" id="930091"/>
    <lineage>
        <taxon>Eukaryota</taxon>
        <taxon>Fungi</taxon>
        <taxon>Dikarya</taxon>
        <taxon>Ascomycota</taxon>
        <taxon>Pezizomycotina</taxon>
        <taxon>Dothideomycetes</taxon>
        <taxon>Pleosporomycetidae</taxon>
        <taxon>Pleosporales</taxon>
        <taxon>Pleosporineae</taxon>
        <taxon>Pleosporaceae</taxon>
        <taxon>Bipolaris</taxon>
    </lineage>
</organism>
<name>W7ELD7_BIPV3</name>
<dbReference type="PROSITE" id="PS51257">
    <property type="entry name" value="PROKAR_LIPOPROTEIN"/>
    <property type="match status" value="1"/>
</dbReference>
<accession>W7ELD7</accession>
<reference evidence="1 2" key="1">
    <citation type="journal article" date="2013" name="PLoS Genet.">
        <title>Comparative genome structure, secondary metabolite, and effector coding capacity across Cochliobolus pathogens.</title>
        <authorList>
            <person name="Condon B.J."/>
            <person name="Leng Y."/>
            <person name="Wu D."/>
            <person name="Bushley K.E."/>
            <person name="Ohm R.A."/>
            <person name="Otillar R."/>
            <person name="Martin J."/>
            <person name="Schackwitz W."/>
            <person name="Grimwood J."/>
            <person name="MohdZainudin N."/>
            <person name="Xue C."/>
            <person name="Wang R."/>
            <person name="Manning V.A."/>
            <person name="Dhillon B."/>
            <person name="Tu Z.J."/>
            <person name="Steffenson B.J."/>
            <person name="Salamov A."/>
            <person name="Sun H."/>
            <person name="Lowry S."/>
            <person name="LaButti K."/>
            <person name="Han J."/>
            <person name="Copeland A."/>
            <person name="Lindquist E."/>
            <person name="Barry K."/>
            <person name="Schmutz J."/>
            <person name="Baker S.E."/>
            <person name="Ciuffetti L.M."/>
            <person name="Grigoriev I.V."/>
            <person name="Zhong S."/>
            <person name="Turgeon B.G."/>
        </authorList>
    </citation>
    <scope>NUCLEOTIDE SEQUENCE [LARGE SCALE GENOMIC DNA]</scope>
    <source>
        <strain evidence="1 2">FI3</strain>
    </source>
</reference>
<dbReference type="RefSeq" id="XP_014560735.1">
    <property type="nucleotide sequence ID" value="XM_014705249.1"/>
</dbReference>
<protein>
    <submittedName>
        <fullName evidence="1">Uncharacterized protein</fullName>
    </submittedName>
</protein>
<dbReference type="AlphaFoldDB" id="W7ELD7"/>
<dbReference type="HOGENOM" id="CLU_1815474_0_0_1"/>
<sequence>MLAVPPRFVHPVTPLSTNHLGTSCGSTKIYQVLFHCHDQECLWMFSPWLRQKSPTFVTRHLGLLQISSDVKLACQPLSFPSRTSPGIPRDFFDQIAESRLWIMPYAVGVLVRKFVPNAASCAGQSYIECEVKSQDQFLQRAR</sequence>
<dbReference type="Proteomes" id="UP000054337">
    <property type="component" value="Unassembled WGS sequence"/>
</dbReference>
<evidence type="ECO:0000313" key="2">
    <source>
        <dbReference type="Proteomes" id="UP000054337"/>
    </source>
</evidence>
<keyword evidence="2" id="KW-1185">Reference proteome</keyword>
<dbReference type="EMBL" id="KI968700">
    <property type="protein sequence ID" value="EUN31248.1"/>
    <property type="molecule type" value="Genomic_DNA"/>
</dbReference>
<evidence type="ECO:0000313" key="1">
    <source>
        <dbReference type="EMBL" id="EUN31248.1"/>
    </source>
</evidence>